<dbReference type="GO" id="GO:0046695">
    <property type="term" value="C:SLIK (SAGA-like) complex"/>
    <property type="evidence" value="ECO:0007669"/>
    <property type="project" value="InterPro"/>
</dbReference>
<feature type="compositionally biased region" description="Basic and acidic residues" evidence="3">
    <location>
        <begin position="672"/>
        <end position="684"/>
    </location>
</feature>
<dbReference type="GO" id="GO:0006357">
    <property type="term" value="P:regulation of transcription by RNA polymerase II"/>
    <property type="evidence" value="ECO:0007669"/>
    <property type="project" value="TreeGrafter"/>
</dbReference>
<dbReference type="OrthoDB" id="21449at2759"/>
<keyword evidence="6" id="KW-1185">Reference proteome</keyword>
<dbReference type="Pfam" id="PF00439">
    <property type="entry name" value="Bromodomain"/>
    <property type="match status" value="1"/>
</dbReference>
<feature type="compositionally biased region" description="Basic residues" evidence="3">
    <location>
        <begin position="834"/>
        <end position="844"/>
    </location>
</feature>
<feature type="region of interest" description="Disordered" evidence="3">
    <location>
        <begin position="721"/>
        <end position="844"/>
    </location>
</feature>
<dbReference type="AlphaFoldDB" id="A0A316UUQ7"/>
<keyword evidence="1 2" id="KW-0103">Bromodomain</keyword>
<dbReference type="GeneID" id="37029510"/>
<dbReference type="Gene3D" id="1.20.920.10">
    <property type="entry name" value="Bromodomain-like"/>
    <property type="match status" value="1"/>
</dbReference>
<dbReference type="InterPro" id="IPR036427">
    <property type="entry name" value="Bromodomain-like_sf"/>
</dbReference>
<organism evidence="5 6">
    <name type="scientific">Jaminaea rosea</name>
    <dbReference type="NCBI Taxonomy" id="1569628"/>
    <lineage>
        <taxon>Eukaryota</taxon>
        <taxon>Fungi</taxon>
        <taxon>Dikarya</taxon>
        <taxon>Basidiomycota</taxon>
        <taxon>Ustilaginomycotina</taxon>
        <taxon>Exobasidiomycetes</taxon>
        <taxon>Microstromatales</taxon>
        <taxon>Microstromatales incertae sedis</taxon>
        <taxon>Jaminaea</taxon>
    </lineage>
</organism>
<evidence type="ECO:0000259" key="4">
    <source>
        <dbReference type="PROSITE" id="PS50014"/>
    </source>
</evidence>
<dbReference type="GO" id="GO:0000124">
    <property type="term" value="C:SAGA complex"/>
    <property type="evidence" value="ECO:0007669"/>
    <property type="project" value="InterPro"/>
</dbReference>
<feature type="compositionally biased region" description="Low complexity" evidence="3">
    <location>
        <begin position="779"/>
        <end position="818"/>
    </location>
</feature>
<protein>
    <recommendedName>
        <fullName evidence="4">Bromo domain-containing protein</fullName>
    </recommendedName>
</protein>
<feature type="compositionally biased region" description="Low complexity" evidence="3">
    <location>
        <begin position="365"/>
        <end position="375"/>
    </location>
</feature>
<sequence length="844" mass="91516">MKYLLQAIESRRQCVKLSDPELTKLLTDVQRARDDRSMLVESLERLLQDLRAQSHAAAFLSRVNKRDAPDYYDVIKNPMDLSLMLKNVKSGKYRTKESFRRDLDLIWDNCLIYNSEPSHPLRVSANLMRKRSHDLLSYIQDSKDVQSALSDWVANHTNLTLAQAKALQKGDLSAINSITTPITSAASAPAGADPNSSAAIAGSSSTPPPASIVTVTDGKDGPKKMVKSEATEQDSEAFENRPALLVASGASLAETAIEERRRGERDEYALSTATGEDWGAARGASGSTHRIAQPVFEAQDEEAEVDRIISSLAEGRSASLVAGGSVWEDQDAQAASSSFRPYPSSSAQRLDVMLPKLPASHLAAPRRPSNGPSSPSKRRKAQHPASAIAGVDGERQQPKRRRATDVMRGNIATLKRMKRLKDKFDILDYCLDNEQPLPGSLLIDSDDEDDRALGRKDNKRARLNGFTHHPEAGPSNPHPRISLSHARSSLKERIALIVGNAGFEAAQTRTMDVLAGVAESFLLSLGRTIRLYVDRYGTPSPSSSMSPEQILLHVLHTTSRSSPTDLDKYITEDTMRYSSRLAELKRKLEASWKERVALGEEKLMTEEDARFFGEESEDLVAGNLPSAFEDDFFGFKAMGLDAELGMTNMSVPLRLLQRRGPAGRRGLAGDAAADRGSGEAEQTKDVYPPPPAFVPLSEAAIPAQIGLLRPFYTDLLHRRGHRKGARQGNQDGDEADGEDDEEEDEDDGMLVLSDEEQERTTRYKVPPTGKMPRRDFWRPGGTTAPAKKAAPPAPVATAAASNKGGAKGGSATAEKAGTASGGGGRGGRGGGGRGRGRKRGGKAD</sequence>
<dbReference type="SMART" id="SM00297">
    <property type="entry name" value="BROMO"/>
    <property type="match status" value="1"/>
</dbReference>
<dbReference type="GO" id="GO:0005198">
    <property type="term" value="F:structural molecule activity"/>
    <property type="evidence" value="ECO:0007669"/>
    <property type="project" value="TreeGrafter"/>
</dbReference>
<dbReference type="InterPro" id="IPR018359">
    <property type="entry name" value="Bromodomain_CS"/>
</dbReference>
<feature type="region of interest" description="Disordered" evidence="3">
    <location>
        <begin position="359"/>
        <end position="403"/>
    </location>
</feature>
<dbReference type="PANTHER" id="PTHR47343">
    <property type="entry name" value="TRANSCRIPTIONAL ACTIVATOR SPT7"/>
    <property type="match status" value="1"/>
</dbReference>
<dbReference type="RefSeq" id="XP_025363649.1">
    <property type="nucleotide sequence ID" value="XM_025507687.1"/>
</dbReference>
<proteinExistence type="predicted"/>
<dbReference type="GO" id="GO:0006325">
    <property type="term" value="P:chromatin organization"/>
    <property type="evidence" value="ECO:0007669"/>
    <property type="project" value="UniProtKB-ARBA"/>
</dbReference>
<feature type="region of interest" description="Disordered" evidence="3">
    <location>
        <begin position="662"/>
        <end position="691"/>
    </location>
</feature>
<dbReference type="PROSITE" id="PS50014">
    <property type="entry name" value="BROMODOMAIN_2"/>
    <property type="match status" value="1"/>
</dbReference>
<dbReference type="Gene3D" id="1.10.20.10">
    <property type="entry name" value="Histone, subunit A"/>
    <property type="match status" value="1"/>
</dbReference>
<dbReference type="EMBL" id="KZ819664">
    <property type="protein sequence ID" value="PWN29037.1"/>
    <property type="molecule type" value="Genomic_DNA"/>
</dbReference>
<dbReference type="PROSITE" id="PS00633">
    <property type="entry name" value="BROMODOMAIN_1"/>
    <property type="match status" value="1"/>
</dbReference>
<evidence type="ECO:0000256" key="3">
    <source>
        <dbReference type="SAM" id="MobiDB-lite"/>
    </source>
</evidence>
<gene>
    <name evidence="5" type="ORF">BDZ90DRAFT_250353</name>
</gene>
<feature type="compositionally biased region" description="Gly residues" evidence="3">
    <location>
        <begin position="819"/>
        <end position="833"/>
    </location>
</feature>
<feature type="compositionally biased region" description="Low complexity" evidence="3">
    <location>
        <begin position="184"/>
        <end position="199"/>
    </location>
</feature>
<feature type="compositionally biased region" description="Acidic residues" evidence="3">
    <location>
        <begin position="731"/>
        <end position="757"/>
    </location>
</feature>
<dbReference type="Proteomes" id="UP000245884">
    <property type="component" value="Unassembled WGS sequence"/>
</dbReference>
<evidence type="ECO:0000256" key="1">
    <source>
        <dbReference type="ARBA" id="ARBA00023117"/>
    </source>
</evidence>
<feature type="compositionally biased region" description="Low complexity" evidence="3">
    <location>
        <begin position="662"/>
        <end position="671"/>
    </location>
</feature>
<name>A0A316UUQ7_9BASI</name>
<dbReference type="InterPro" id="IPR001487">
    <property type="entry name" value="Bromodomain"/>
</dbReference>
<dbReference type="PRINTS" id="PR00503">
    <property type="entry name" value="BROMODOMAIN"/>
</dbReference>
<dbReference type="SUPFAM" id="SSF47370">
    <property type="entry name" value="Bromodomain"/>
    <property type="match status" value="1"/>
</dbReference>
<dbReference type="PANTHER" id="PTHR47343:SF1">
    <property type="entry name" value="TRANSCRIPTIONAL ACTIVATOR SPT7"/>
    <property type="match status" value="1"/>
</dbReference>
<dbReference type="InterPro" id="IPR037782">
    <property type="entry name" value="Spt7"/>
</dbReference>
<dbReference type="GO" id="GO:0046982">
    <property type="term" value="F:protein heterodimerization activity"/>
    <property type="evidence" value="ECO:0007669"/>
    <property type="project" value="InterPro"/>
</dbReference>
<evidence type="ECO:0000313" key="5">
    <source>
        <dbReference type="EMBL" id="PWN29037.1"/>
    </source>
</evidence>
<evidence type="ECO:0000313" key="6">
    <source>
        <dbReference type="Proteomes" id="UP000245884"/>
    </source>
</evidence>
<reference evidence="5 6" key="1">
    <citation type="journal article" date="2018" name="Mol. Biol. Evol.">
        <title>Broad Genomic Sampling Reveals a Smut Pathogenic Ancestry of the Fungal Clade Ustilaginomycotina.</title>
        <authorList>
            <person name="Kijpornyongpan T."/>
            <person name="Mondo S.J."/>
            <person name="Barry K."/>
            <person name="Sandor L."/>
            <person name="Lee J."/>
            <person name="Lipzen A."/>
            <person name="Pangilinan J."/>
            <person name="LaButti K."/>
            <person name="Hainaut M."/>
            <person name="Henrissat B."/>
            <person name="Grigoriev I.V."/>
            <person name="Spatafora J.W."/>
            <person name="Aime M.C."/>
        </authorList>
    </citation>
    <scope>NUCLEOTIDE SEQUENCE [LARGE SCALE GENOMIC DNA]</scope>
    <source>
        <strain evidence="5 6">MCA 5214</strain>
    </source>
</reference>
<evidence type="ECO:0000256" key="2">
    <source>
        <dbReference type="PROSITE-ProRule" id="PRU00035"/>
    </source>
</evidence>
<dbReference type="STRING" id="1569628.A0A316UUQ7"/>
<feature type="domain" description="Bromo" evidence="4">
    <location>
        <begin position="51"/>
        <end position="121"/>
    </location>
</feature>
<accession>A0A316UUQ7</accession>
<feature type="region of interest" description="Disordered" evidence="3">
    <location>
        <begin position="458"/>
        <end position="482"/>
    </location>
</feature>
<dbReference type="InterPro" id="IPR009072">
    <property type="entry name" value="Histone-fold"/>
</dbReference>
<feature type="region of interest" description="Disordered" evidence="3">
    <location>
        <begin position="184"/>
        <end position="238"/>
    </location>
</feature>
<feature type="compositionally biased region" description="Basic and acidic residues" evidence="3">
    <location>
        <begin position="217"/>
        <end position="230"/>
    </location>
</feature>